<protein>
    <submittedName>
        <fullName evidence="2">Uncharacterized protein</fullName>
    </submittedName>
</protein>
<evidence type="ECO:0000256" key="1">
    <source>
        <dbReference type="SAM" id="MobiDB-lite"/>
    </source>
</evidence>
<reference evidence="2 3" key="1">
    <citation type="journal article" date="2019" name="Environ. Microbiol.">
        <title>Genomics insights into ecotype formation of ammonia-oxidizing archaea in the deep ocean.</title>
        <authorList>
            <person name="Wang Y."/>
            <person name="Huang J.M."/>
            <person name="Cui G.J."/>
            <person name="Nunoura T."/>
            <person name="Takaki Y."/>
            <person name="Li W.L."/>
            <person name="Li J."/>
            <person name="Gao Z.M."/>
            <person name="Takai K."/>
            <person name="Zhang A.Q."/>
            <person name="Stepanauskas R."/>
        </authorList>
    </citation>
    <scope>NUCLEOTIDE SEQUENCE [LARGE SCALE GENOMIC DNA]</scope>
    <source>
        <strain evidence="2 3">L15b</strain>
    </source>
</reference>
<gene>
    <name evidence="2" type="ORF">HX837_06135</name>
</gene>
<dbReference type="EMBL" id="JACASV010000052">
    <property type="protein sequence ID" value="NWJ43764.1"/>
    <property type="molecule type" value="Genomic_DNA"/>
</dbReference>
<dbReference type="AlphaFoldDB" id="A0A7K4MS61"/>
<evidence type="ECO:0000313" key="2">
    <source>
        <dbReference type="EMBL" id="NWJ43764.1"/>
    </source>
</evidence>
<feature type="region of interest" description="Disordered" evidence="1">
    <location>
        <begin position="1"/>
        <end position="20"/>
    </location>
</feature>
<organism evidence="2 3">
    <name type="scientific">Marine Group I thaumarchaeote</name>
    <dbReference type="NCBI Taxonomy" id="2511932"/>
    <lineage>
        <taxon>Archaea</taxon>
        <taxon>Nitrososphaerota</taxon>
        <taxon>Marine Group I</taxon>
    </lineage>
</organism>
<feature type="compositionally biased region" description="Polar residues" evidence="1">
    <location>
        <begin position="1"/>
        <end position="13"/>
    </location>
</feature>
<evidence type="ECO:0000313" key="3">
    <source>
        <dbReference type="Proteomes" id="UP000523105"/>
    </source>
</evidence>
<accession>A0A7K4MS61</accession>
<sequence>MPLWGTTATSATNKPKHLTNDVNSPYDVTTVYADNSGWVQRPGAGSGNNNKDAQPEILVAIGGLAGITTSTGLKHPTITRIRWGESAYTGAVAITVHVTWDEKVKYVAGSAATIVVVSTGTNITCTATHFDGVAIANGITGNTIKFAGTTVDEGATLSIADDTAIGDPDLFDALGANDALSGADSTTITAAVKTASSYSTRTVTAS</sequence>
<name>A0A7K4MS61_9ARCH</name>
<proteinExistence type="predicted"/>
<dbReference type="Proteomes" id="UP000523105">
    <property type="component" value="Unassembled WGS sequence"/>
</dbReference>
<comment type="caution">
    <text evidence="2">The sequence shown here is derived from an EMBL/GenBank/DDBJ whole genome shotgun (WGS) entry which is preliminary data.</text>
</comment>